<dbReference type="EMBL" id="SNRY01000859">
    <property type="protein sequence ID" value="KAA6335777.1"/>
    <property type="molecule type" value="Genomic_DNA"/>
</dbReference>
<organism evidence="1">
    <name type="scientific">termite gut metagenome</name>
    <dbReference type="NCBI Taxonomy" id="433724"/>
    <lineage>
        <taxon>unclassified sequences</taxon>
        <taxon>metagenomes</taxon>
        <taxon>organismal metagenomes</taxon>
    </lineage>
</organism>
<dbReference type="AlphaFoldDB" id="A0A5J4RPC2"/>
<evidence type="ECO:0000313" key="1">
    <source>
        <dbReference type="EMBL" id="KAA6335777.1"/>
    </source>
</evidence>
<comment type="caution">
    <text evidence="1">The sequence shown here is derived from an EMBL/GenBank/DDBJ whole genome shotgun (WGS) entry which is preliminary data.</text>
</comment>
<reference evidence="1" key="1">
    <citation type="submission" date="2019-03" db="EMBL/GenBank/DDBJ databases">
        <title>Single cell metagenomics reveals metabolic interactions within the superorganism composed of flagellate Streblomastix strix and complex community of Bacteroidetes bacteria on its surface.</title>
        <authorList>
            <person name="Treitli S.C."/>
            <person name="Kolisko M."/>
            <person name="Husnik F."/>
            <person name="Keeling P."/>
            <person name="Hampl V."/>
        </authorList>
    </citation>
    <scope>NUCLEOTIDE SEQUENCE</scope>
    <source>
        <strain evidence="1">STM</strain>
    </source>
</reference>
<name>A0A5J4RPC2_9ZZZZ</name>
<evidence type="ECO:0008006" key="2">
    <source>
        <dbReference type="Google" id="ProtNLM"/>
    </source>
</evidence>
<sequence length="217" mass="24206">MKNSIKREQKQNLFCILPNERILCKRITIILTLVLCFALSGEAYAQRCLPGMRGTQVTSGMVDGVYSSDTKNKTGYYFGATMATYAKNCNKWVFGAEFIERYYPYRESRIPVVQFTAEGGYFLKVLADPSKTFFLSLGGSALTGYETSNWGEKTLFDGSTLTDKDAFVYGGAITLEAEAYLSDKVVLLITGRERIVFGSPVSKFHTQFGIGIKFIIN</sequence>
<gene>
    <name evidence="1" type="ORF">EZS27_016012</name>
</gene>
<accession>A0A5J4RPC2</accession>
<dbReference type="Pfam" id="PF10626">
    <property type="entry name" value="TraO"/>
    <property type="match status" value="1"/>
</dbReference>
<dbReference type="InterPro" id="IPR018899">
    <property type="entry name" value="Conjug_transposon_Tra0"/>
</dbReference>
<proteinExistence type="predicted"/>
<protein>
    <recommendedName>
        <fullName evidence="2">Conjugative transposon protein TraO</fullName>
    </recommendedName>
</protein>